<feature type="transmembrane region" description="Helical" evidence="10">
    <location>
        <begin position="184"/>
        <end position="201"/>
    </location>
</feature>
<feature type="transmembrane region" description="Helical" evidence="10">
    <location>
        <begin position="562"/>
        <end position="583"/>
    </location>
</feature>
<evidence type="ECO:0000256" key="1">
    <source>
        <dbReference type="ARBA" id="ARBA00004141"/>
    </source>
</evidence>
<evidence type="ECO:0000256" key="8">
    <source>
        <dbReference type="RuleBase" id="RU369017"/>
    </source>
</evidence>
<feature type="transmembrane region" description="Helical" evidence="10">
    <location>
        <begin position="618"/>
        <end position="643"/>
    </location>
</feature>
<dbReference type="OrthoDB" id="78669at2759"/>
<evidence type="ECO:0000256" key="4">
    <source>
        <dbReference type="ARBA" id="ARBA00022692"/>
    </source>
</evidence>
<feature type="transmembrane region" description="Helical" evidence="10">
    <location>
        <begin position="331"/>
        <end position="347"/>
    </location>
</feature>
<feature type="transmembrane region" description="Helical" evidence="10">
    <location>
        <begin position="380"/>
        <end position="399"/>
    </location>
</feature>
<dbReference type="GO" id="GO:0005385">
    <property type="term" value="F:zinc ion transmembrane transporter activity"/>
    <property type="evidence" value="ECO:0007669"/>
    <property type="project" value="UniProtKB-UniRule"/>
</dbReference>
<feature type="region of interest" description="Disordered" evidence="9">
    <location>
        <begin position="589"/>
        <end position="608"/>
    </location>
</feature>
<dbReference type="EMBL" id="MU006593">
    <property type="protein sequence ID" value="KAF2743911.1"/>
    <property type="molecule type" value="Genomic_DNA"/>
</dbReference>
<dbReference type="Pfam" id="PF01545">
    <property type="entry name" value="Cation_efflux"/>
    <property type="match status" value="1"/>
</dbReference>
<dbReference type="InterPro" id="IPR058533">
    <property type="entry name" value="Cation_efflux_TM"/>
</dbReference>
<sequence length="884" mass="94563">MNGRPRGRPRGESDLSSPHSRRAGASFGFRPIEESPAPSRSSSASSSLLESPEALTAILLPLPFLFASLAYPSAAIHGIYTRPSIELPDGSPDPSPTEGQIPYGLHAMQACALTAAILLAVGSVSKIQSLTAQPLDRRKSQEGSDQVHQIGHISWDPSAIGVILNKALSVLLPIYAAIQLGGSSVALYLLATAAAGLGSSNQKLGKQSPLDSLRWTMRMRKATSVALVCCMILHTTLSVRKDCALLGHFALAVSIFALPLPLPAAGSALRPNSGQVNGSTMRASLPKLRSGLICSPEDTLLTLIAGGSLAAVCLLYSLIASSGALFEGQQALYLVASSASAAGLFLFSVPSALRSSQKAGLALGSLLVSLFGLYEHPSLWQAWVSFPIAAVLLFGAVTLDTSSALSHSHSHDALHVGQHHAHASDHHLHGNHSKFSAFLIARCTPGSILHSILIEKDSRRIAYFGILNLVFMMVQFFYGFVSGSLGLLTDSIHMLFDCAGLAVGLAAAVMSKWPPNARFPYGYGKIDTLSGFANGVFLMLVSVEIIFDAFERLWDGHELQRLNELLVVSILGFLVNIIGLTAFGHAHHGHGHSHDHGHGEGEDSHGHHHHLDENMHGIFLHILADALGSVAVIVSTVLTKWYGWSGWDPLASCVIAILIFFSAIPLVKSSGMRLLLSLPADVEYGIRNTLQELSSLRGVVGYSVPKFWLEDEGAAHATVHAKELDHDHDHDHEHDSHGANLTCDHTHAHSSATENGHTGHAHSPSNGSAIHVHSHTRSHAHVVHSHAHAHSHSHSHSHSHNHSHSHDHSHDHPHHSHDHSHQHGSAGRQKILGVIHIIAARASDPEDVRDRTAQFLKDKGMDVVVHVEKEGEGRCWCGGGSKTI</sequence>
<dbReference type="InterPro" id="IPR027469">
    <property type="entry name" value="Cation_efflux_TMD_sf"/>
</dbReference>
<comment type="similarity">
    <text evidence="2 8">Belongs to the cation diffusion facilitator (CDF) transporter (TC 2.A.4) family. SLC30A subfamily.</text>
</comment>
<dbReference type="GO" id="GO:0006882">
    <property type="term" value="P:intracellular zinc ion homeostasis"/>
    <property type="evidence" value="ECO:0007669"/>
    <property type="project" value="InterPro"/>
</dbReference>
<keyword evidence="5 10" id="KW-1133">Transmembrane helix</keyword>
<feature type="transmembrane region" description="Helical" evidence="10">
    <location>
        <begin position="461"/>
        <end position="480"/>
    </location>
</feature>
<evidence type="ECO:0000256" key="2">
    <source>
        <dbReference type="ARBA" id="ARBA00008873"/>
    </source>
</evidence>
<feature type="transmembrane region" description="Helical" evidence="10">
    <location>
        <begin position="649"/>
        <end position="667"/>
    </location>
</feature>
<name>A0A6A6V3N4_9PLEO</name>
<dbReference type="GO" id="GO:0005794">
    <property type="term" value="C:Golgi apparatus"/>
    <property type="evidence" value="ECO:0007669"/>
    <property type="project" value="TreeGrafter"/>
</dbReference>
<dbReference type="GO" id="GO:0031410">
    <property type="term" value="C:cytoplasmic vesicle"/>
    <property type="evidence" value="ECO:0007669"/>
    <property type="project" value="TreeGrafter"/>
</dbReference>
<accession>A0A6A6V3N4</accession>
<dbReference type="AlphaFoldDB" id="A0A6A6V3N4"/>
<organism evidence="12 13">
    <name type="scientific">Sporormia fimetaria CBS 119925</name>
    <dbReference type="NCBI Taxonomy" id="1340428"/>
    <lineage>
        <taxon>Eukaryota</taxon>
        <taxon>Fungi</taxon>
        <taxon>Dikarya</taxon>
        <taxon>Ascomycota</taxon>
        <taxon>Pezizomycotina</taxon>
        <taxon>Dothideomycetes</taxon>
        <taxon>Pleosporomycetidae</taxon>
        <taxon>Pleosporales</taxon>
        <taxon>Sporormiaceae</taxon>
        <taxon>Sporormia</taxon>
    </lineage>
</organism>
<evidence type="ECO:0000256" key="6">
    <source>
        <dbReference type="ARBA" id="ARBA00023065"/>
    </source>
</evidence>
<keyword evidence="8" id="KW-0256">Endoplasmic reticulum</keyword>
<feature type="region of interest" description="Disordered" evidence="9">
    <location>
        <begin position="1"/>
        <end position="45"/>
    </location>
</feature>
<feature type="region of interest" description="Disordered" evidence="9">
    <location>
        <begin position="727"/>
        <end position="826"/>
    </location>
</feature>
<keyword evidence="4 10" id="KW-0812">Transmembrane</keyword>
<dbReference type="SUPFAM" id="SSF161111">
    <property type="entry name" value="Cation efflux protein transmembrane domain-like"/>
    <property type="match status" value="1"/>
</dbReference>
<keyword evidence="7 10" id="KW-0472">Membrane</keyword>
<dbReference type="GO" id="GO:0005789">
    <property type="term" value="C:endoplasmic reticulum membrane"/>
    <property type="evidence" value="ECO:0007669"/>
    <property type="project" value="UniProtKB-SubCell"/>
</dbReference>
<evidence type="ECO:0000256" key="5">
    <source>
        <dbReference type="ARBA" id="ARBA00022989"/>
    </source>
</evidence>
<feature type="transmembrane region" description="Helical" evidence="10">
    <location>
        <begin position="299"/>
        <end position="319"/>
    </location>
</feature>
<keyword evidence="3 8" id="KW-0813">Transport</keyword>
<proteinExistence type="inferred from homology"/>
<dbReference type="PANTHER" id="PTHR45755">
    <property type="match status" value="1"/>
</dbReference>
<evidence type="ECO:0000313" key="13">
    <source>
        <dbReference type="Proteomes" id="UP000799440"/>
    </source>
</evidence>
<feature type="compositionally biased region" description="Low complexity" evidence="9">
    <location>
        <begin position="34"/>
        <end position="45"/>
    </location>
</feature>
<dbReference type="Proteomes" id="UP000799440">
    <property type="component" value="Unassembled WGS sequence"/>
</dbReference>
<dbReference type="GO" id="GO:1904257">
    <property type="term" value="P:zinc ion import into Golgi lumen"/>
    <property type="evidence" value="ECO:0007669"/>
    <property type="project" value="TreeGrafter"/>
</dbReference>
<feature type="compositionally biased region" description="Basic residues" evidence="9">
    <location>
        <begin position="811"/>
        <end position="822"/>
    </location>
</feature>
<evidence type="ECO:0000256" key="10">
    <source>
        <dbReference type="SAM" id="Phobius"/>
    </source>
</evidence>
<keyword evidence="13" id="KW-1185">Reference proteome</keyword>
<reference evidence="12" key="1">
    <citation type="journal article" date="2020" name="Stud. Mycol.">
        <title>101 Dothideomycetes genomes: a test case for predicting lifestyles and emergence of pathogens.</title>
        <authorList>
            <person name="Haridas S."/>
            <person name="Albert R."/>
            <person name="Binder M."/>
            <person name="Bloem J."/>
            <person name="Labutti K."/>
            <person name="Salamov A."/>
            <person name="Andreopoulos B."/>
            <person name="Baker S."/>
            <person name="Barry K."/>
            <person name="Bills G."/>
            <person name="Bluhm B."/>
            <person name="Cannon C."/>
            <person name="Castanera R."/>
            <person name="Culley D."/>
            <person name="Daum C."/>
            <person name="Ezra D."/>
            <person name="Gonzalez J."/>
            <person name="Henrissat B."/>
            <person name="Kuo A."/>
            <person name="Liang C."/>
            <person name="Lipzen A."/>
            <person name="Lutzoni F."/>
            <person name="Magnuson J."/>
            <person name="Mondo S."/>
            <person name="Nolan M."/>
            <person name="Ohm R."/>
            <person name="Pangilinan J."/>
            <person name="Park H.-J."/>
            <person name="Ramirez L."/>
            <person name="Alfaro M."/>
            <person name="Sun H."/>
            <person name="Tritt A."/>
            <person name="Yoshinaga Y."/>
            <person name="Zwiers L.-H."/>
            <person name="Turgeon B."/>
            <person name="Goodwin S."/>
            <person name="Spatafora J."/>
            <person name="Crous P."/>
            <person name="Grigoriev I."/>
        </authorList>
    </citation>
    <scope>NUCLEOTIDE SEQUENCE</scope>
    <source>
        <strain evidence="12">CBS 119925</strain>
    </source>
</reference>
<protein>
    <recommendedName>
        <fullName evidence="8">Zinc transporter</fullName>
    </recommendedName>
</protein>
<evidence type="ECO:0000256" key="3">
    <source>
        <dbReference type="ARBA" id="ARBA00022448"/>
    </source>
</evidence>
<dbReference type="InterPro" id="IPR002524">
    <property type="entry name" value="Cation_efflux"/>
</dbReference>
<comment type="subcellular location">
    <subcellularLocation>
        <location evidence="8">Endoplasmic reticulum membrane</location>
        <topology evidence="8">Multi-pass membrane protein</topology>
    </subcellularLocation>
    <subcellularLocation>
        <location evidence="1">Membrane</location>
        <topology evidence="1">Multi-pass membrane protein</topology>
    </subcellularLocation>
</comment>
<dbReference type="Gene3D" id="1.20.1510.10">
    <property type="entry name" value="Cation efflux protein transmembrane domain"/>
    <property type="match status" value="1"/>
</dbReference>
<comment type="function">
    <text evidence="8">Functions as a zinc transporter.</text>
</comment>
<evidence type="ECO:0000259" key="11">
    <source>
        <dbReference type="Pfam" id="PF01545"/>
    </source>
</evidence>
<feature type="transmembrane region" description="Helical" evidence="10">
    <location>
        <begin position="531"/>
        <end position="550"/>
    </location>
</feature>
<evidence type="ECO:0000256" key="9">
    <source>
        <dbReference type="SAM" id="MobiDB-lite"/>
    </source>
</evidence>
<dbReference type="NCBIfam" id="TIGR01297">
    <property type="entry name" value="CDF"/>
    <property type="match status" value="1"/>
</dbReference>
<evidence type="ECO:0000256" key="7">
    <source>
        <dbReference type="ARBA" id="ARBA00023136"/>
    </source>
</evidence>
<evidence type="ECO:0000313" key="12">
    <source>
        <dbReference type="EMBL" id="KAF2743911.1"/>
    </source>
</evidence>
<feature type="compositionally biased region" description="Basic residues" evidence="9">
    <location>
        <begin position="772"/>
        <end position="803"/>
    </location>
</feature>
<dbReference type="InterPro" id="IPR045316">
    <property type="entry name" value="Msc2-like"/>
</dbReference>
<gene>
    <name evidence="12" type="ORF">M011DRAFT_471036</name>
</gene>
<dbReference type="FunFam" id="1.20.1510.10:FF:000014">
    <property type="entry name" value="Cation efflux protein/ zinc transporter"/>
    <property type="match status" value="1"/>
</dbReference>
<feature type="compositionally biased region" description="Basic and acidic residues" evidence="9">
    <location>
        <begin position="727"/>
        <end position="737"/>
    </location>
</feature>
<keyword evidence="6 8" id="KW-0406">Ion transport</keyword>
<dbReference type="PANTHER" id="PTHR45755:SF4">
    <property type="entry name" value="ZINC TRANSPORTER 7"/>
    <property type="match status" value="1"/>
</dbReference>
<feature type="compositionally biased region" description="Basic and acidic residues" evidence="9">
    <location>
        <begin position="592"/>
        <end position="608"/>
    </location>
</feature>
<feature type="transmembrane region" description="Helical" evidence="10">
    <location>
        <begin position="245"/>
        <end position="265"/>
    </location>
</feature>
<feature type="domain" description="Cation efflux protein transmembrane" evidence="11">
    <location>
        <begin position="463"/>
        <end position="675"/>
    </location>
</feature>